<protein>
    <submittedName>
        <fullName evidence="2">Uncharacterized protein</fullName>
    </submittedName>
</protein>
<evidence type="ECO:0000256" key="1">
    <source>
        <dbReference type="SAM" id="Phobius"/>
    </source>
</evidence>
<evidence type="ECO:0000313" key="2">
    <source>
        <dbReference type="EMBL" id="KXA89998.1"/>
    </source>
</evidence>
<organism evidence="2 3">
    <name type="scientific">candidate division MSBL1 archaeon SCGC-AAA259D14</name>
    <dbReference type="NCBI Taxonomy" id="1698261"/>
    <lineage>
        <taxon>Archaea</taxon>
        <taxon>Methanobacteriati</taxon>
        <taxon>Methanobacteriota</taxon>
        <taxon>candidate division MSBL1</taxon>
    </lineage>
</organism>
<comment type="caution">
    <text evidence="2">The sequence shown here is derived from an EMBL/GenBank/DDBJ whole genome shotgun (WGS) entry which is preliminary data.</text>
</comment>
<keyword evidence="1" id="KW-0472">Membrane</keyword>
<keyword evidence="3" id="KW-1185">Reference proteome</keyword>
<name>A0A133U753_9EURY</name>
<feature type="transmembrane region" description="Helical" evidence="1">
    <location>
        <begin position="12"/>
        <end position="33"/>
    </location>
</feature>
<keyword evidence="1" id="KW-0812">Transmembrane</keyword>
<evidence type="ECO:0000313" key="3">
    <source>
        <dbReference type="Proteomes" id="UP000070589"/>
    </source>
</evidence>
<dbReference type="Proteomes" id="UP000070589">
    <property type="component" value="Unassembled WGS sequence"/>
</dbReference>
<keyword evidence="1" id="KW-1133">Transmembrane helix</keyword>
<dbReference type="AlphaFoldDB" id="A0A133U753"/>
<sequence>MDRKKREGNRKNILTIIVICIGIAGIVGAYFYFSGGGPIIGGENKALKPTKSFPFKNAYLRYNVGGFMALAGKFTGKEILEVTNVTEDEYTVHFTPKGDLKAFMNSDTKTFPLGVPIHFSENQWENFTLIGKVSKETELGKMKLSHYLYEHKTEEGTENVDIYLENETRIPLITKRESGGSPNLRKRYSPTWKSSQSLPSNLISLNVGETPYFSRTNSTSFSFSRRPEPDGCFNFLPRVQLGDFLSNSFPFPPPPVMPATSPDLSHQLLRAC</sequence>
<gene>
    <name evidence="2" type="ORF">AKJ62_01950</name>
</gene>
<dbReference type="EMBL" id="LHXL01000016">
    <property type="protein sequence ID" value="KXA89998.1"/>
    <property type="molecule type" value="Genomic_DNA"/>
</dbReference>
<proteinExistence type="predicted"/>
<reference evidence="2 3" key="1">
    <citation type="journal article" date="2016" name="Sci. Rep.">
        <title>Metabolic traits of an uncultured archaeal lineage -MSBL1- from brine pools of the Red Sea.</title>
        <authorList>
            <person name="Mwirichia R."/>
            <person name="Alam I."/>
            <person name="Rashid M."/>
            <person name="Vinu M."/>
            <person name="Ba-Alawi W."/>
            <person name="Anthony Kamau A."/>
            <person name="Kamanda Ngugi D."/>
            <person name="Goker M."/>
            <person name="Klenk H.P."/>
            <person name="Bajic V."/>
            <person name="Stingl U."/>
        </authorList>
    </citation>
    <scope>NUCLEOTIDE SEQUENCE [LARGE SCALE GENOMIC DNA]</scope>
    <source>
        <strain evidence="2">SCGC-AAA259D14</strain>
    </source>
</reference>
<accession>A0A133U753</accession>